<evidence type="ECO:0000256" key="3">
    <source>
        <dbReference type="ARBA" id="ARBA00023125"/>
    </source>
</evidence>
<dbReference type="Gene3D" id="3.40.190.290">
    <property type="match status" value="1"/>
</dbReference>
<evidence type="ECO:0000256" key="4">
    <source>
        <dbReference type="ARBA" id="ARBA00023163"/>
    </source>
</evidence>
<dbReference type="PANTHER" id="PTHR30427">
    <property type="entry name" value="TRANSCRIPTIONAL ACTIVATOR PROTEIN LYSR"/>
    <property type="match status" value="1"/>
</dbReference>
<evidence type="ECO:0000256" key="1">
    <source>
        <dbReference type="ARBA" id="ARBA00009437"/>
    </source>
</evidence>
<keyword evidence="7" id="KW-1185">Reference proteome</keyword>
<gene>
    <name evidence="6" type="ORF">HB375_16865</name>
</gene>
<dbReference type="Pfam" id="PF03466">
    <property type="entry name" value="LysR_substrate"/>
    <property type="match status" value="1"/>
</dbReference>
<organism evidence="6 7">
    <name type="scientific">Microvirga terricola</name>
    <dbReference type="NCBI Taxonomy" id="2719797"/>
    <lineage>
        <taxon>Bacteria</taxon>
        <taxon>Pseudomonadati</taxon>
        <taxon>Pseudomonadota</taxon>
        <taxon>Alphaproteobacteria</taxon>
        <taxon>Hyphomicrobiales</taxon>
        <taxon>Methylobacteriaceae</taxon>
        <taxon>Microvirga</taxon>
    </lineage>
</organism>
<dbReference type="Pfam" id="PF00126">
    <property type="entry name" value="HTH_1"/>
    <property type="match status" value="1"/>
</dbReference>
<proteinExistence type="inferred from homology"/>
<dbReference type="InterPro" id="IPR000847">
    <property type="entry name" value="LysR_HTH_N"/>
</dbReference>
<dbReference type="PROSITE" id="PS50931">
    <property type="entry name" value="HTH_LYSR"/>
    <property type="match status" value="1"/>
</dbReference>
<feature type="domain" description="HTH lysR-type" evidence="5">
    <location>
        <begin position="1"/>
        <end position="58"/>
    </location>
</feature>
<evidence type="ECO:0000313" key="6">
    <source>
        <dbReference type="EMBL" id="NIX78267.1"/>
    </source>
</evidence>
<protein>
    <submittedName>
        <fullName evidence="6">LysR family transcriptional regulator</fullName>
    </submittedName>
</protein>
<dbReference type="EMBL" id="JAATJS010000007">
    <property type="protein sequence ID" value="NIX78267.1"/>
    <property type="molecule type" value="Genomic_DNA"/>
</dbReference>
<dbReference type="PANTHER" id="PTHR30427:SF1">
    <property type="entry name" value="TRANSCRIPTIONAL ACTIVATOR PROTEIN LYSR"/>
    <property type="match status" value="1"/>
</dbReference>
<accession>A0ABX0VIA7</accession>
<keyword evidence="2" id="KW-0805">Transcription regulation</keyword>
<dbReference type="SUPFAM" id="SSF46785">
    <property type="entry name" value="Winged helix' DNA-binding domain"/>
    <property type="match status" value="1"/>
</dbReference>
<evidence type="ECO:0000256" key="2">
    <source>
        <dbReference type="ARBA" id="ARBA00023015"/>
    </source>
</evidence>
<keyword evidence="3" id="KW-0238">DNA-binding</keyword>
<dbReference type="RefSeq" id="WP_167674179.1">
    <property type="nucleotide sequence ID" value="NZ_JAATJS010000007.1"/>
</dbReference>
<comment type="similarity">
    <text evidence="1">Belongs to the LysR transcriptional regulatory family.</text>
</comment>
<dbReference type="InterPro" id="IPR036390">
    <property type="entry name" value="WH_DNA-bd_sf"/>
</dbReference>
<keyword evidence="4" id="KW-0804">Transcription</keyword>
<dbReference type="Gene3D" id="1.10.10.10">
    <property type="entry name" value="Winged helix-like DNA-binding domain superfamily/Winged helix DNA-binding domain"/>
    <property type="match status" value="1"/>
</dbReference>
<name>A0ABX0VIA7_9HYPH</name>
<dbReference type="InterPro" id="IPR005119">
    <property type="entry name" value="LysR_subst-bd"/>
</dbReference>
<sequence>MNLKQLEVLKAVMAVGSTVGASAILKISQSAISRHLTALEADIGFELFIRDKGRLIPRPEARALVPEVEELTEVLARVKRKAADLKAGAGSDTLLRVAFPHSMTTTVLPGVLTRFFEDRPRVVVEVLPGPYGAIEQMVQSRSADLGFVRLPTEDQGFDIHPLLRGGTTCVMAKDHPLAEKEVIELKDLSSTDLILLGRQRNARNELEDELRASRVPHRCRVEVHSVEAACACAASGLGIAIVPGLIASFFRSLPIALRPFRPAHASDYGLITLPGMPLSRTAEAFIEIFVDEILAKAAETSRIDAAGIEC</sequence>
<comment type="caution">
    <text evidence="6">The sequence shown here is derived from an EMBL/GenBank/DDBJ whole genome shotgun (WGS) entry which is preliminary data.</text>
</comment>
<evidence type="ECO:0000259" key="5">
    <source>
        <dbReference type="PROSITE" id="PS50931"/>
    </source>
</evidence>
<dbReference type="InterPro" id="IPR036388">
    <property type="entry name" value="WH-like_DNA-bd_sf"/>
</dbReference>
<reference evidence="6 7" key="1">
    <citation type="submission" date="2020-03" db="EMBL/GenBank/DDBJ databases">
        <title>The genome sequence of Microvirga sp. c23x22.</title>
        <authorList>
            <person name="Zhang X."/>
        </authorList>
    </citation>
    <scope>NUCLEOTIDE SEQUENCE [LARGE SCALE GENOMIC DNA]</scope>
    <source>
        <strain evidence="7">c23x22</strain>
    </source>
</reference>
<evidence type="ECO:0000313" key="7">
    <source>
        <dbReference type="Proteomes" id="UP000707352"/>
    </source>
</evidence>
<dbReference type="Proteomes" id="UP000707352">
    <property type="component" value="Unassembled WGS sequence"/>
</dbReference>
<dbReference type="SUPFAM" id="SSF53850">
    <property type="entry name" value="Periplasmic binding protein-like II"/>
    <property type="match status" value="1"/>
</dbReference>